<evidence type="ECO:0000313" key="10">
    <source>
        <dbReference type="Proteomes" id="UP000436088"/>
    </source>
</evidence>
<dbReference type="GO" id="GO:0030247">
    <property type="term" value="F:polysaccharide binding"/>
    <property type="evidence" value="ECO:0007669"/>
    <property type="project" value="InterPro"/>
</dbReference>
<evidence type="ECO:0000313" key="9">
    <source>
        <dbReference type="EMBL" id="KAE8706155.1"/>
    </source>
</evidence>
<dbReference type="Proteomes" id="UP000436088">
    <property type="component" value="Unassembled WGS sequence"/>
</dbReference>
<organism evidence="9 10">
    <name type="scientific">Hibiscus syriacus</name>
    <name type="common">Rose of Sharon</name>
    <dbReference type="NCBI Taxonomy" id="106335"/>
    <lineage>
        <taxon>Eukaryota</taxon>
        <taxon>Viridiplantae</taxon>
        <taxon>Streptophyta</taxon>
        <taxon>Embryophyta</taxon>
        <taxon>Tracheophyta</taxon>
        <taxon>Spermatophyta</taxon>
        <taxon>Magnoliopsida</taxon>
        <taxon>eudicotyledons</taxon>
        <taxon>Gunneridae</taxon>
        <taxon>Pentapetalae</taxon>
        <taxon>rosids</taxon>
        <taxon>malvids</taxon>
        <taxon>Malvales</taxon>
        <taxon>Malvaceae</taxon>
        <taxon>Malvoideae</taxon>
        <taxon>Hibiscus</taxon>
    </lineage>
</organism>
<evidence type="ECO:0000256" key="5">
    <source>
        <dbReference type="ARBA" id="ARBA00023136"/>
    </source>
</evidence>
<protein>
    <submittedName>
        <fullName evidence="9">PR5-like receptor kinase</fullName>
    </submittedName>
</protein>
<sequence>MAAFALVVFVFPGACLARHLNQDCGSVFCGSLNISYPLRLKNQPPHCGRYEVECEKNNRTALVLREGKFSVEDISYENYTMRVVDAGLDMDDCNSLPLSSVYNNYSHCEKPIGLHYYDYNLSLMYVVNCTKPIESALYIPASRCRINSNASSYFYFLHRTTLPSDFSRSCTVEAEVPIEVHNISGMSTLAIYNKLSEGVLLTWMTESYLKEYCTSNKVSFQDVLHDLQYALESALQNYADSFVHSLFNGPHVAPCIYASRRTSVLCVGGTVGLIMLRTLLGIICLVVLVIYKWRRSHLSADDKIEEFLQNHNLSPIRYSFKQIRK</sequence>
<keyword evidence="3 7" id="KW-0732">Signal</keyword>
<reference evidence="9" key="1">
    <citation type="submission" date="2019-09" db="EMBL/GenBank/DDBJ databases">
        <title>Draft genome information of white flower Hibiscus syriacus.</title>
        <authorList>
            <person name="Kim Y.-M."/>
        </authorList>
    </citation>
    <scope>NUCLEOTIDE SEQUENCE [LARGE SCALE GENOMIC DNA]</scope>
    <source>
        <strain evidence="9">YM2019G1</strain>
    </source>
</reference>
<dbReference type="Pfam" id="PF13947">
    <property type="entry name" value="GUB_WAK_bind"/>
    <property type="match status" value="1"/>
</dbReference>
<dbReference type="PANTHER" id="PTHR33138:SF30">
    <property type="entry name" value="LEAF RUST 10 DISEASE-RESISTANCE LOCUS RECEPTOR-LIKE PROTEIN KINASE-LIKE 2.7"/>
    <property type="match status" value="1"/>
</dbReference>
<comment type="subcellular location">
    <subcellularLocation>
        <location evidence="1">Membrane</location>
        <topology evidence="1">Single-pass membrane protein</topology>
    </subcellularLocation>
</comment>
<dbReference type="GO" id="GO:0016301">
    <property type="term" value="F:kinase activity"/>
    <property type="evidence" value="ECO:0007669"/>
    <property type="project" value="UniProtKB-KW"/>
</dbReference>
<feature type="domain" description="Wall-associated receptor kinase galacturonan-binding" evidence="8">
    <location>
        <begin position="24"/>
        <end position="85"/>
    </location>
</feature>
<name>A0A6A3ASS3_HIBSY</name>
<evidence type="ECO:0000256" key="3">
    <source>
        <dbReference type="ARBA" id="ARBA00022729"/>
    </source>
</evidence>
<keyword evidence="10" id="KW-1185">Reference proteome</keyword>
<evidence type="ECO:0000256" key="4">
    <source>
        <dbReference type="ARBA" id="ARBA00022989"/>
    </source>
</evidence>
<accession>A0A6A3ASS3</accession>
<dbReference type="AlphaFoldDB" id="A0A6A3ASS3"/>
<comment type="caution">
    <text evidence="9">The sequence shown here is derived from an EMBL/GenBank/DDBJ whole genome shotgun (WGS) entry which is preliminary data.</text>
</comment>
<keyword evidence="2 6" id="KW-0812">Transmembrane</keyword>
<feature type="chain" id="PRO_5025378612" evidence="7">
    <location>
        <begin position="18"/>
        <end position="325"/>
    </location>
</feature>
<dbReference type="EMBL" id="VEPZ02000972">
    <property type="protein sequence ID" value="KAE8706155.1"/>
    <property type="molecule type" value="Genomic_DNA"/>
</dbReference>
<keyword evidence="4 6" id="KW-1133">Transmembrane helix</keyword>
<feature type="transmembrane region" description="Helical" evidence="6">
    <location>
        <begin position="267"/>
        <end position="291"/>
    </location>
</feature>
<evidence type="ECO:0000256" key="7">
    <source>
        <dbReference type="SAM" id="SignalP"/>
    </source>
</evidence>
<evidence type="ECO:0000256" key="1">
    <source>
        <dbReference type="ARBA" id="ARBA00004167"/>
    </source>
</evidence>
<proteinExistence type="predicted"/>
<dbReference type="PANTHER" id="PTHR33138">
    <property type="entry name" value="OS01G0690200 PROTEIN"/>
    <property type="match status" value="1"/>
</dbReference>
<feature type="signal peptide" evidence="7">
    <location>
        <begin position="1"/>
        <end position="17"/>
    </location>
</feature>
<dbReference type="GO" id="GO:0016020">
    <property type="term" value="C:membrane"/>
    <property type="evidence" value="ECO:0007669"/>
    <property type="project" value="UniProtKB-SubCell"/>
</dbReference>
<keyword evidence="5 6" id="KW-0472">Membrane</keyword>
<evidence type="ECO:0000259" key="8">
    <source>
        <dbReference type="Pfam" id="PF13947"/>
    </source>
</evidence>
<gene>
    <name evidence="9" type="ORF">F3Y22_tig00110403pilonHSYRG00108</name>
</gene>
<evidence type="ECO:0000256" key="2">
    <source>
        <dbReference type="ARBA" id="ARBA00022692"/>
    </source>
</evidence>
<dbReference type="InterPro" id="IPR025287">
    <property type="entry name" value="WAK_GUB"/>
</dbReference>
<evidence type="ECO:0000256" key="6">
    <source>
        <dbReference type="SAM" id="Phobius"/>
    </source>
</evidence>